<evidence type="ECO:0000313" key="1">
    <source>
        <dbReference type="EMBL" id="PYH42237.1"/>
    </source>
</evidence>
<dbReference type="GeneID" id="37076929"/>
<dbReference type="OrthoDB" id="1577640at2759"/>
<dbReference type="SUPFAM" id="SSF53167">
    <property type="entry name" value="Purine and uridine phosphorylases"/>
    <property type="match status" value="1"/>
</dbReference>
<dbReference type="EMBL" id="KZ821253">
    <property type="protein sequence ID" value="PYH42237.1"/>
    <property type="molecule type" value="Genomic_DNA"/>
</dbReference>
<sequence length="299" mass="32670">MVGIGAGIPGKRDIRLGDVVVGVPRENHPGVVEYDLGKYERDGFLLKGSLNKPHPILVSADGALLEEEIMGRRPLCRVLRELMRRPGYGQPDLEDVLYDSAFHHVNKGENCRACEVADERKVVARPVRPGKRKYPVVHRGLILSGGGVVSNLQDRDRLRRGFDEAICFDTSAAGVVDEIPCLVIRGTCDYADTHKQDGWHRYAAAVAAAYCKAILCKNDGPDEPGAAMEQNASDAIGECDFAISRHHPQSGTPPWSDAAAVIPRRLLPTSEFTSSSLCQDPAISRGLADWYNDSVECIE</sequence>
<accession>A0A318Z765</accession>
<keyword evidence="2" id="KW-1185">Reference proteome</keyword>
<evidence type="ECO:0000313" key="2">
    <source>
        <dbReference type="Proteomes" id="UP000248349"/>
    </source>
</evidence>
<reference evidence="1 2" key="1">
    <citation type="submission" date="2016-12" db="EMBL/GenBank/DDBJ databases">
        <title>The genomes of Aspergillus section Nigri reveals drivers in fungal speciation.</title>
        <authorList>
            <consortium name="DOE Joint Genome Institute"/>
            <person name="Vesth T.C."/>
            <person name="Nybo J."/>
            <person name="Theobald S."/>
            <person name="Brandl J."/>
            <person name="Frisvad J.C."/>
            <person name="Nielsen K.F."/>
            <person name="Lyhne E.K."/>
            <person name="Kogle M.E."/>
            <person name="Kuo A."/>
            <person name="Riley R."/>
            <person name="Clum A."/>
            <person name="Nolan M."/>
            <person name="Lipzen A."/>
            <person name="Salamov A."/>
            <person name="Henrissat B."/>
            <person name="Wiebenga A."/>
            <person name="De Vries R.P."/>
            <person name="Grigoriev I.V."/>
            <person name="Mortensen U.H."/>
            <person name="Andersen M.R."/>
            <person name="Baker S.E."/>
        </authorList>
    </citation>
    <scope>NUCLEOTIDE SEQUENCE [LARGE SCALE GENOMIC DNA]</scope>
    <source>
        <strain evidence="1 2">JOP 1030-1</strain>
    </source>
</reference>
<dbReference type="GO" id="GO:0003824">
    <property type="term" value="F:catalytic activity"/>
    <property type="evidence" value="ECO:0007669"/>
    <property type="project" value="InterPro"/>
</dbReference>
<protein>
    <submittedName>
        <fullName evidence="1">Purine and uridine phosphorylase</fullName>
    </submittedName>
</protein>
<name>A0A318Z765_9EURO</name>
<dbReference type="InterPro" id="IPR035994">
    <property type="entry name" value="Nucleoside_phosphorylase_sf"/>
</dbReference>
<dbReference type="STRING" id="1450539.A0A318Z765"/>
<organism evidence="1 2">
    <name type="scientific">Aspergillus saccharolyticus JOP 1030-1</name>
    <dbReference type="NCBI Taxonomy" id="1450539"/>
    <lineage>
        <taxon>Eukaryota</taxon>
        <taxon>Fungi</taxon>
        <taxon>Dikarya</taxon>
        <taxon>Ascomycota</taxon>
        <taxon>Pezizomycotina</taxon>
        <taxon>Eurotiomycetes</taxon>
        <taxon>Eurotiomycetidae</taxon>
        <taxon>Eurotiales</taxon>
        <taxon>Aspergillaceae</taxon>
        <taxon>Aspergillus</taxon>
        <taxon>Aspergillus subgen. Circumdati</taxon>
    </lineage>
</organism>
<dbReference type="GO" id="GO:0009116">
    <property type="term" value="P:nucleoside metabolic process"/>
    <property type="evidence" value="ECO:0007669"/>
    <property type="project" value="InterPro"/>
</dbReference>
<proteinExistence type="predicted"/>
<dbReference type="Proteomes" id="UP000248349">
    <property type="component" value="Unassembled WGS sequence"/>
</dbReference>
<gene>
    <name evidence="1" type="ORF">BP01DRAFT_359525</name>
</gene>
<dbReference type="RefSeq" id="XP_025428219.1">
    <property type="nucleotide sequence ID" value="XM_025575701.1"/>
</dbReference>
<dbReference type="InterPro" id="IPR053137">
    <property type="entry name" value="NLR-like"/>
</dbReference>
<dbReference type="PANTHER" id="PTHR46082">
    <property type="entry name" value="ATP/GTP-BINDING PROTEIN-RELATED"/>
    <property type="match status" value="1"/>
</dbReference>
<dbReference type="PANTHER" id="PTHR46082:SF6">
    <property type="entry name" value="AAA+ ATPASE DOMAIN-CONTAINING PROTEIN-RELATED"/>
    <property type="match status" value="1"/>
</dbReference>
<dbReference type="AlphaFoldDB" id="A0A318Z765"/>
<dbReference type="Gene3D" id="3.40.50.1580">
    <property type="entry name" value="Nucleoside phosphorylase domain"/>
    <property type="match status" value="1"/>
</dbReference>